<feature type="domain" description="ABC transporter" evidence="5">
    <location>
        <begin position="5"/>
        <end position="232"/>
    </location>
</feature>
<comment type="caution">
    <text evidence="6">The sequence shown here is derived from an EMBL/GenBank/DDBJ whole genome shotgun (WGS) entry which is preliminary data.</text>
</comment>
<dbReference type="RefSeq" id="WP_191767830.1">
    <property type="nucleotide sequence ID" value="NZ_JACSRA010000005.1"/>
</dbReference>
<dbReference type="PANTHER" id="PTHR43335">
    <property type="entry name" value="ABC TRANSPORTER, ATP-BINDING PROTEIN"/>
    <property type="match status" value="1"/>
</dbReference>
<evidence type="ECO:0000256" key="1">
    <source>
        <dbReference type="ARBA" id="ARBA00005417"/>
    </source>
</evidence>
<dbReference type="SMART" id="SM00382">
    <property type="entry name" value="AAA"/>
    <property type="match status" value="1"/>
</dbReference>
<dbReference type="Pfam" id="PF00005">
    <property type="entry name" value="ABC_tran"/>
    <property type="match status" value="1"/>
</dbReference>
<keyword evidence="2" id="KW-0813">Transport</keyword>
<dbReference type="PROSITE" id="PS50893">
    <property type="entry name" value="ABC_TRANSPORTER_2"/>
    <property type="match status" value="1"/>
</dbReference>
<evidence type="ECO:0000256" key="4">
    <source>
        <dbReference type="ARBA" id="ARBA00022840"/>
    </source>
</evidence>
<dbReference type="SUPFAM" id="SSF52540">
    <property type="entry name" value="P-loop containing nucleoside triphosphate hydrolases"/>
    <property type="match status" value="1"/>
</dbReference>
<keyword evidence="4 6" id="KW-0067">ATP-binding</keyword>
<protein>
    <submittedName>
        <fullName evidence="6">ATP-binding cassette domain-containing protein</fullName>
    </submittedName>
</protein>
<name>A0ABR8PR74_9CLOT</name>
<organism evidence="6 7">
    <name type="scientific">Clostridium cibarium</name>
    <dbReference type="NCBI Taxonomy" id="2762247"/>
    <lineage>
        <taxon>Bacteria</taxon>
        <taxon>Bacillati</taxon>
        <taxon>Bacillota</taxon>
        <taxon>Clostridia</taxon>
        <taxon>Eubacteriales</taxon>
        <taxon>Clostridiaceae</taxon>
        <taxon>Clostridium</taxon>
    </lineage>
</organism>
<keyword evidence="3" id="KW-0547">Nucleotide-binding</keyword>
<keyword evidence="7" id="KW-1185">Reference proteome</keyword>
<dbReference type="GO" id="GO:0005524">
    <property type="term" value="F:ATP binding"/>
    <property type="evidence" value="ECO:0007669"/>
    <property type="project" value="UniProtKB-KW"/>
</dbReference>
<gene>
    <name evidence="6" type="ORF">H9661_04830</name>
</gene>
<reference evidence="6 7" key="1">
    <citation type="submission" date="2020-08" db="EMBL/GenBank/DDBJ databases">
        <title>A Genomic Blueprint of the Chicken Gut Microbiome.</title>
        <authorList>
            <person name="Gilroy R."/>
            <person name="Ravi A."/>
            <person name="Getino M."/>
            <person name="Pursley I."/>
            <person name="Horton D.L."/>
            <person name="Alikhan N.-F."/>
            <person name="Baker D."/>
            <person name="Gharbi K."/>
            <person name="Hall N."/>
            <person name="Watson M."/>
            <person name="Adriaenssens E.M."/>
            <person name="Foster-Nyarko E."/>
            <person name="Jarju S."/>
            <person name="Secka A."/>
            <person name="Antonio M."/>
            <person name="Oren A."/>
            <person name="Chaudhuri R."/>
            <person name="La Ragione R.M."/>
            <person name="Hildebrand F."/>
            <person name="Pallen M.J."/>
        </authorList>
    </citation>
    <scope>NUCLEOTIDE SEQUENCE [LARGE SCALE GENOMIC DNA]</scope>
    <source>
        <strain evidence="6 7">Sa3CVN1</strain>
    </source>
</reference>
<dbReference type="Gene3D" id="3.40.50.300">
    <property type="entry name" value="P-loop containing nucleotide triphosphate hydrolases"/>
    <property type="match status" value="1"/>
</dbReference>
<evidence type="ECO:0000313" key="6">
    <source>
        <dbReference type="EMBL" id="MBD7910679.1"/>
    </source>
</evidence>
<evidence type="ECO:0000256" key="3">
    <source>
        <dbReference type="ARBA" id="ARBA00022741"/>
    </source>
</evidence>
<proteinExistence type="inferred from homology"/>
<evidence type="ECO:0000256" key="2">
    <source>
        <dbReference type="ARBA" id="ARBA00022448"/>
    </source>
</evidence>
<dbReference type="EMBL" id="JACSRA010000005">
    <property type="protein sequence ID" value="MBD7910679.1"/>
    <property type="molecule type" value="Genomic_DNA"/>
</dbReference>
<accession>A0ABR8PR74</accession>
<evidence type="ECO:0000259" key="5">
    <source>
        <dbReference type="PROSITE" id="PS50893"/>
    </source>
</evidence>
<sequence length="300" mass="33608">MQPILEVKNLSKKYNDKNVITDINMKIYKGDIYGFIGPNGAGKTTTIKTILGLLKSSSGEVLIEGVNSINNAKVISSKIGAMIDYPSFYQYLTGFKNLSLYANILNLDKKRIDEVLDMVNLSRDKNKKVGAYSMGMKQRLAVARAFLNNPEIVILDEPTNGLDPEGVIEMRKLIKDLAGLKRTTFMYCSHILNEVQNLCNRVAMISNGKIIFQNSINSLLDNGRESYDIITTDKNSIRKVLESKVLNIIETDEGICIEINSGDFKLINDLIVKSNIAILSISKKNYSLEDYFIKCSKKIL</sequence>
<evidence type="ECO:0000313" key="7">
    <source>
        <dbReference type="Proteomes" id="UP000627781"/>
    </source>
</evidence>
<comment type="similarity">
    <text evidence="1">Belongs to the ABC transporter superfamily.</text>
</comment>
<dbReference type="InterPro" id="IPR027417">
    <property type="entry name" value="P-loop_NTPase"/>
</dbReference>
<dbReference type="InterPro" id="IPR003439">
    <property type="entry name" value="ABC_transporter-like_ATP-bd"/>
</dbReference>
<dbReference type="PANTHER" id="PTHR43335:SF4">
    <property type="entry name" value="ABC TRANSPORTER, ATP-BINDING PROTEIN"/>
    <property type="match status" value="1"/>
</dbReference>
<dbReference type="Proteomes" id="UP000627781">
    <property type="component" value="Unassembled WGS sequence"/>
</dbReference>
<dbReference type="InterPro" id="IPR003593">
    <property type="entry name" value="AAA+_ATPase"/>
</dbReference>